<dbReference type="Gene3D" id="2.30.30.20">
    <property type="entry name" value="Aspartate carbamoyltransferase regulatory subunit, C-terminal domain"/>
    <property type="match status" value="1"/>
</dbReference>
<evidence type="ECO:0000259" key="2">
    <source>
        <dbReference type="Pfam" id="PF02748"/>
    </source>
</evidence>
<dbReference type="Pfam" id="PF02748">
    <property type="entry name" value="PyrI_C"/>
    <property type="match status" value="1"/>
</dbReference>
<dbReference type="GO" id="GO:0006221">
    <property type="term" value="P:pyrimidine nucleotide biosynthetic process"/>
    <property type="evidence" value="ECO:0007669"/>
    <property type="project" value="UniProtKB-KW"/>
</dbReference>
<keyword evidence="3" id="KW-0808">Transferase</keyword>
<feature type="domain" description="Aspartate carbamoyltransferase regulatory subunit C-terminal" evidence="2">
    <location>
        <begin position="2"/>
        <end position="45"/>
    </location>
</feature>
<reference evidence="3 4" key="1">
    <citation type="journal article" date="2016" name="Sci. Rep.">
        <title>Metabolic traits of an uncultured archaeal lineage -MSBL1- from brine pools of the Red Sea.</title>
        <authorList>
            <person name="Mwirichia R."/>
            <person name="Alam I."/>
            <person name="Rashid M."/>
            <person name="Vinu M."/>
            <person name="Ba-Alawi W."/>
            <person name="Anthony Kamau A."/>
            <person name="Kamanda Ngugi D."/>
            <person name="Goker M."/>
            <person name="Klenk H.P."/>
            <person name="Bajic V."/>
            <person name="Stingl U."/>
        </authorList>
    </citation>
    <scope>NUCLEOTIDE SEQUENCE [LARGE SCALE GENOMIC DNA]</scope>
    <source>
        <strain evidence="3">SCGC-AAA382A13</strain>
    </source>
</reference>
<organism evidence="3 4">
    <name type="scientific">candidate division MSBL1 archaeon SCGC-AAA382A13</name>
    <dbReference type="NCBI Taxonomy" id="1698279"/>
    <lineage>
        <taxon>Archaea</taxon>
        <taxon>Methanobacteriati</taxon>
        <taxon>Methanobacteriota</taxon>
        <taxon>candidate division MSBL1</taxon>
    </lineage>
</organism>
<dbReference type="InterPro" id="IPR036792">
    <property type="entry name" value="Asp_carbatrfase_reg_C_sf"/>
</dbReference>
<comment type="caution">
    <text evidence="3">The sequence shown here is derived from an EMBL/GenBank/DDBJ whole genome shotgun (WGS) entry which is preliminary data.</text>
</comment>
<name>A0A133VFU9_9EURY</name>
<protein>
    <submittedName>
        <fullName evidence="3">Aspartate carbamoyltransferase</fullName>
    </submittedName>
</protein>
<dbReference type="EMBL" id="LHYD01000019">
    <property type="protein sequence ID" value="KXB05326.1"/>
    <property type="molecule type" value="Genomic_DNA"/>
</dbReference>
<keyword evidence="4" id="KW-1185">Reference proteome</keyword>
<gene>
    <name evidence="3" type="ORF">AKJ50_01255</name>
</gene>
<keyword evidence="1" id="KW-0665">Pyrimidine biosynthesis</keyword>
<evidence type="ECO:0000313" key="3">
    <source>
        <dbReference type="EMBL" id="KXB05326.1"/>
    </source>
</evidence>
<dbReference type="GO" id="GO:0016740">
    <property type="term" value="F:transferase activity"/>
    <property type="evidence" value="ECO:0007669"/>
    <property type="project" value="UniProtKB-KW"/>
</dbReference>
<dbReference type="Proteomes" id="UP000070311">
    <property type="component" value="Unassembled WGS sequence"/>
</dbReference>
<dbReference type="AlphaFoldDB" id="A0A133VFU9"/>
<evidence type="ECO:0000313" key="4">
    <source>
        <dbReference type="Proteomes" id="UP000070311"/>
    </source>
</evidence>
<feature type="non-terminal residue" evidence="3">
    <location>
        <position position="1"/>
    </location>
</feature>
<evidence type="ECO:0000256" key="1">
    <source>
        <dbReference type="ARBA" id="ARBA00022975"/>
    </source>
</evidence>
<dbReference type="InterPro" id="IPR020542">
    <property type="entry name" value="Asp_carbamoyltrfase_reg_C"/>
</dbReference>
<proteinExistence type="predicted"/>
<dbReference type="SUPFAM" id="SSF57825">
    <property type="entry name" value="Aspartate carbamoyltransferase, Regulatory-chain, C-terminal domain"/>
    <property type="match status" value="1"/>
</dbReference>
<sequence>EVVRCSNPDCITNTSEPATPEFEVISESPIRLLCSYCERITEEDELFKQFTE</sequence>
<accession>A0A133VFU9</accession>